<dbReference type="EMBL" id="JAUSVB010000008">
    <property type="protein sequence ID" value="MDQ0375992.1"/>
    <property type="molecule type" value="Genomic_DNA"/>
</dbReference>
<evidence type="ECO:0000313" key="1">
    <source>
        <dbReference type="EMBL" id="MDQ0375992.1"/>
    </source>
</evidence>
<gene>
    <name evidence="1" type="ORF">J2X26_004335</name>
</gene>
<organism evidence="1 2">
    <name type="scientific">Cellulomonas humilata</name>
    <dbReference type="NCBI Taxonomy" id="144055"/>
    <lineage>
        <taxon>Bacteria</taxon>
        <taxon>Bacillati</taxon>
        <taxon>Actinomycetota</taxon>
        <taxon>Actinomycetes</taxon>
        <taxon>Micrococcales</taxon>
        <taxon>Cellulomonadaceae</taxon>
        <taxon>Cellulomonas</taxon>
    </lineage>
</organism>
<protein>
    <submittedName>
        <fullName evidence="1">Uncharacterized protein</fullName>
    </submittedName>
</protein>
<keyword evidence="2" id="KW-1185">Reference proteome</keyword>
<proteinExistence type="predicted"/>
<evidence type="ECO:0000313" key="2">
    <source>
        <dbReference type="Proteomes" id="UP001239626"/>
    </source>
</evidence>
<sequence>MVAKVLDFTRREQTADVVGKPRELLVRCDGYRVTLPTSRSGEVLENPFERVVLRLLDLRRYDVEGLVSETRLPGDLVRFILLRLVDEGYLDQRHDLLDAGRAALDKLDRAGSAAVEYSTHLVFRERISGTLLPMLVSTNDLPLLEAEDGDQLAIFVGSNAANAGRQNSTRPIYPSVVGRKPVSNAAPVPREIEAVLARMSQRARVLGTSGQTRSVGQGILITSEPEPYLLRCKQVIQKFDGDWRITDPFGQGYSVDLERAYRELVDRDEDESTKLLAWQSRIASQAAPRPSDAPTVPSYGDPRNIQLYPDLVRSLRLAQWYGAVEWALFYLNQGNDLTQAVQLAKVQTSPANEKAVLEAAQDLGFAANAQLLRGLVDLRAGRISAFQEGSAGMATVLPLAVLSASQNPGHPLLGLADEMPELVEVVAFLKSQRDDELHHKTNAPKGDGPLPSPLDTWTQQLVRTLLPTFNFDGDVENTLPRSASVDDRLDARLKLQSEFGRAVFGSWPSELQDNLLDSELAWLALGGDEPSDASTFVNRLATATQSAFRHALDRMPLGTPVEGDYVAIAADRAERHGFGPLPDSVRAVPTRRVEKSLYGGQGTLGSVIAAYLVRADETDLTRLERHREILLRDLDRLIKLRGHGNRRVETDHQERDSLRQGIYTIIRSLLES</sequence>
<reference evidence="1 2" key="1">
    <citation type="submission" date="2023-07" db="EMBL/GenBank/DDBJ databases">
        <title>Sorghum-associated microbial communities from plants grown in Nebraska, USA.</title>
        <authorList>
            <person name="Schachtman D."/>
        </authorList>
    </citation>
    <scope>NUCLEOTIDE SEQUENCE [LARGE SCALE GENOMIC DNA]</scope>
    <source>
        <strain evidence="1 2">BE332</strain>
    </source>
</reference>
<name>A0ABU0EL96_9CELL</name>
<accession>A0ABU0EL96</accession>
<dbReference type="RefSeq" id="WP_307494779.1">
    <property type="nucleotide sequence ID" value="NZ_JAUSVB010000008.1"/>
</dbReference>
<dbReference type="Proteomes" id="UP001239626">
    <property type="component" value="Unassembled WGS sequence"/>
</dbReference>
<comment type="caution">
    <text evidence="1">The sequence shown here is derived from an EMBL/GenBank/DDBJ whole genome shotgun (WGS) entry which is preliminary data.</text>
</comment>